<comment type="subcellular location">
    <subcellularLocation>
        <location evidence="1">Mitochondrion inner membrane</location>
        <topology evidence="1">Single-pass membrane protein</topology>
    </subcellularLocation>
</comment>
<evidence type="ECO:0000256" key="4">
    <source>
        <dbReference type="ARBA" id="ARBA00012452"/>
    </source>
</evidence>
<evidence type="ECO:0000256" key="9">
    <source>
        <dbReference type="ARBA" id="ARBA00022692"/>
    </source>
</evidence>
<evidence type="ECO:0000256" key="3">
    <source>
        <dbReference type="ARBA" id="ARBA00007409"/>
    </source>
</evidence>
<sequence length="377" mass="43362">MANNQGCKITLYWLEQSRSHRILWLLEELQLEYELKIFKRRADKLAPAELKEIHPLGKSPVITIQAPGVDKPLVLAESGAIVEYLCDHFSSARPTLVPQRYTPGSEGKVGGETEEWMRYRYFMHYVEGSLMPFLVMTLVNDSIRNAPPFFVRPITSIVASQVENQFLTRNVEGNLSFLEEQLRTSPEGGEFICGKELTAADILLSFPVIAVTMRSLKEEKNKGKYPLLVEYAKRLERNEGYQRAVKKIEEVEGKFSASIIKSENPKSDYVIQLIHHHVTFNFNPGDACKRRLFCVHASTLSATMAGPSKSLILDPALQKYYELNANRYKYWRWTPRHAMLSFVYMGLIPGVLGYFAYKYEGKYELRGKRREDTISEW</sequence>
<evidence type="ECO:0000256" key="14">
    <source>
        <dbReference type="ARBA" id="ARBA00023136"/>
    </source>
</evidence>
<accession>A0AAD6DRW7</accession>
<dbReference type="SFLD" id="SFLDS00019">
    <property type="entry name" value="Glutathione_Transferase_(cytos"/>
    <property type="match status" value="1"/>
</dbReference>
<dbReference type="CDD" id="cd03046">
    <property type="entry name" value="GST_N_GTT1_like"/>
    <property type="match status" value="1"/>
</dbReference>
<dbReference type="InterPro" id="IPR004046">
    <property type="entry name" value="GST_C"/>
</dbReference>
<evidence type="ECO:0000256" key="1">
    <source>
        <dbReference type="ARBA" id="ARBA00004434"/>
    </source>
</evidence>
<keyword evidence="10" id="KW-0999">Mitochondrion inner membrane</keyword>
<dbReference type="PANTHER" id="PTHR44051">
    <property type="entry name" value="GLUTATHIONE S-TRANSFERASE-RELATED"/>
    <property type="match status" value="1"/>
</dbReference>
<keyword evidence="22" id="KW-1185">Reference proteome</keyword>
<keyword evidence="9 18" id="KW-0812">Transmembrane</keyword>
<protein>
    <recommendedName>
        <fullName evidence="5">NADH dehydrogenase [ubiquinone] 1 beta subcomplex subunit 4</fullName>
        <ecNumber evidence="4">2.5.1.18</ecNumber>
    </recommendedName>
    <alternativeName>
        <fullName evidence="15">Complex I-B15</fullName>
    </alternativeName>
    <alternativeName>
        <fullName evidence="16">NADH-ubiquinone oxidoreductase B15 subunit</fullName>
    </alternativeName>
</protein>
<dbReference type="Pfam" id="PF07225">
    <property type="entry name" value="NDUF_B4"/>
    <property type="match status" value="1"/>
</dbReference>
<dbReference type="InterPro" id="IPR036282">
    <property type="entry name" value="Glutathione-S-Trfase_C_sf"/>
</dbReference>
<comment type="similarity">
    <text evidence="2">Belongs to the complex I NDUFB4 subunit family.</text>
</comment>
<evidence type="ECO:0000256" key="17">
    <source>
        <dbReference type="ARBA" id="ARBA00047960"/>
    </source>
</evidence>
<dbReference type="Gene3D" id="1.20.1050.10">
    <property type="match status" value="1"/>
</dbReference>
<comment type="caution">
    <text evidence="21">The sequence shown here is derived from an EMBL/GenBank/DDBJ whole genome shotgun (WGS) entry which is preliminary data.</text>
</comment>
<dbReference type="InterPro" id="IPR010987">
    <property type="entry name" value="Glutathione-S-Trfase_C-like"/>
</dbReference>
<dbReference type="PROSITE" id="PS50404">
    <property type="entry name" value="GST_NTER"/>
    <property type="match status" value="1"/>
</dbReference>
<dbReference type="Gene3D" id="3.40.30.10">
    <property type="entry name" value="Glutaredoxin"/>
    <property type="match status" value="1"/>
</dbReference>
<comment type="catalytic activity">
    <reaction evidence="17">
        <text>RX + glutathione = an S-substituted glutathione + a halide anion + H(+)</text>
        <dbReference type="Rhea" id="RHEA:16437"/>
        <dbReference type="ChEBI" id="CHEBI:15378"/>
        <dbReference type="ChEBI" id="CHEBI:16042"/>
        <dbReference type="ChEBI" id="CHEBI:17792"/>
        <dbReference type="ChEBI" id="CHEBI:57925"/>
        <dbReference type="ChEBI" id="CHEBI:90779"/>
        <dbReference type="EC" id="2.5.1.18"/>
    </reaction>
</comment>
<evidence type="ECO:0000256" key="18">
    <source>
        <dbReference type="SAM" id="Phobius"/>
    </source>
</evidence>
<evidence type="ECO:0000256" key="2">
    <source>
        <dbReference type="ARBA" id="ARBA00007260"/>
    </source>
</evidence>
<dbReference type="Proteomes" id="UP001213799">
    <property type="component" value="Unassembled WGS sequence"/>
</dbReference>
<evidence type="ECO:0000256" key="12">
    <source>
        <dbReference type="ARBA" id="ARBA00022989"/>
    </source>
</evidence>
<dbReference type="CDD" id="cd03189">
    <property type="entry name" value="GST_C_GTT1_like"/>
    <property type="match status" value="1"/>
</dbReference>
<keyword evidence="8" id="KW-0808">Transferase</keyword>
<dbReference type="AlphaFoldDB" id="A0AAD6DRW7"/>
<dbReference type="SFLD" id="SFLDG00358">
    <property type="entry name" value="Main_(cytGST)"/>
    <property type="match status" value="1"/>
</dbReference>
<evidence type="ECO:0000256" key="6">
    <source>
        <dbReference type="ARBA" id="ARBA00022448"/>
    </source>
</evidence>
<evidence type="ECO:0000313" key="21">
    <source>
        <dbReference type="EMBL" id="KAJ5592100.1"/>
    </source>
</evidence>
<keyword evidence="12 18" id="KW-1133">Transmembrane helix</keyword>
<feature type="transmembrane region" description="Helical" evidence="18">
    <location>
        <begin position="337"/>
        <end position="357"/>
    </location>
</feature>
<dbReference type="FunFam" id="3.40.30.10:FF:000156">
    <property type="entry name" value="Glutathione S-transferase 1"/>
    <property type="match status" value="1"/>
</dbReference>
<dbReference type="GeneID" id="81590300"/>
<proteinExistence type="inferred from homology"/>
<reference evidence="21" key="1">
    <citation type="journal article" date="2023" name="IMA Fungus">
        <title>Comparative genomic study of the Penicillium genus elucidates a diverse pangenome and 15 lateral gene transfer events.</title>
        <authorList>
            <person name="Petersen C."/>
            <person name="Sorensen T."/>
            <person name="Nielsen M.R."/>
            <person name="Sondergaard T.E."/>
            <person name="Sorensen J.L."/>
            <person name="Fitzpatrick D.A."/>
            <person name="Frisvad J.C."/>
            <person name="Nielsen K.L."/>
        </authorList>
    </citation>
    <scope>NUCLEOTIDE SEQUENCE</scope>
    <source>
        <strain evidence="21">IBT 12815</strain>
    </source>
</reference>
<dbReference type="GO" id="GO:0004602">
    <property type="term" value="F:glutathione peroxidase activity"/>
    <property type="evidence" value="ECO:0007669"/>
    <property type="project" value="UniProtKB-ARBA"/>
</dbReference>
<evidence type="ECO:0000256" key="11">
    <source>
        <dbReference type="ARBA" id="ARBA00022982"/>
    </source>
</evidence>
<feature type="domain" description="GST N-terminal" evidence="19">
    <location>
        <begin position="6"/>
        <end position="93"/>
    </location>
</feature>
<dbReference type="EMBL" id="JAQJAE010000005">
    <property type="protein sequence ID" value="KAJ5592100.1"/>
    <property type="molecule type" value="Genomic_DNA"/>
</dbReference>
<dbReference type="EC" id="2.5.1.18" evidence="4"/>
<evidence type="ECO:0000259" key="20">
    <source>
        <dbReference type="PROSITE" id="PS50405"/>
    </source>
</evidence>
<gene>
    <name evidence="21" type="ORF">N7537_009004</name>
</gene>
<keyword evidence="14 18" id="KW-0472">Membrane</keyword>
<evidence type="ECO:0000256" key="13">
    <source>
        <dbReference type="ARBA" id="ARBA00023128"/>
    </source>
</evidence>
<evidence type="ECO:0000256" key="5">
    <source>
        <dbReference type="ARBA" id="ARBA00018681"/>
    </source>
</evidence>
<dbReference type="PANTHER" id="PTHR44051:SF9">
    <property type="entry name" value="GLUTATHIONE S-TRANSFERASE 1"/>
    <property type="match status" value="1"/>
</dbReference>
<dbReference type="InterPro" id="IPR004045">
    <property type="entry name" value="Glutathione_S-Trfase_N"/>
</dbReference>
<reference evidence="21" key="2">
    <citation type="submission" date="2023-01" db="EMBL/GenBank/DDBJ databases">
        <authorList>
            <person name="Petersen C."/>
        </authorList>
    </citation>
    <scope>NUCLEOTIDE SEQUENCE</scope>
    <source>
        <strain evidence="21">IBT 12815</strain>
    </source>
</reference>
<dbReference type="InterPro" id="IPR036249">
    <property type="entry name" value="Thioredoxin-like_sf"/>
</dbReference>
<evidence type="ECO:0000256" key="16">
    <source>
        <dbReference type="ARBA" id="ARBA00030987"/>
    </source>
</evidence>
<dbReference type="Pfam" id="PF14497">
    <property type="entry name" value="GST_C_3"/>
    <property type="match status" value="1"/>
</dbReference>
<keyword evidence="6" id="KW-0813">Transport</keyword>
<dbReference type="GO" id="GO:0004364">
    <property type="term" value="F:glutathione transferase activity"/>
    <property type="evidence" value="ECO:0007669"/>
    <property type="project" value="UniProtKB-EC"/>
</dbReference>
<keyword evidence="11" id="KW-0249">Electron transport</keyword>
<keyword evidence="7" id="KW-0679">Respiratory chain</keyword>
<dbReference type="SUPFAM" id="SSF52833">
    <property type="entry name" value="Thioredoxin-like"/>
    <property type="match status" value="1"/>
</dbReference>
<dbReference type="RefSeq" id="XP_056748726.1">
    <property type="nucleotide sequence ID" value="XM_056900058.1"/>
</dbReference>
<dbReference type="InterPro" id="IPR009866">
    <property type="entry name" value="NADH_UbQ_OxRdtase_NDUFB4_su"/>
</dbReference>
<dbReference type="SUPFAM" id="SSF47616">
    <property type="entry name" value="GST C-terminal domain-like"/>
    <property type="match status" value="1"/>
</dbReference>
<dbReference type="PROSITE" id="PS50405">
    <property type="entry name" value="GST_CTER"/>
    <property type="match status" value="1"/>
</dbReference>
<name>A0AAD6DRW7_9EURO</name>
<dbReference type="InterPro" id="IPR040079">
    <property type="entry name" value="Glutathione_S-Trfase"/>
</dbReference>
<evidence type="ECO:0000256" key="8">
    <source>
        <dbReference type="ARBA" id="ARBA00022679"/>
    </source>
</evidence>
<evidence type="ECO:0000256" key="7">
    <source>
        <dbReference type="ARBA" id="ARBA00022660"/>
    </source>
</evidence>
<evidence type="ECO:0000256" key="10">
    <source>
        <dbReference type="ARBA" id="ARBA00022792"/>
    </source>
</evidence>
<evidence type="ECO:0000256" key="15">
    <source>
        <dbReference type="ARBA" id="ARBA00030212"/>
    </source>
</evidence>
<comment type="similarity">
    <text evidence="3">Belongs to the GST superfamily.</text>
</comment>
<feature type="domain" description="GST C-terminal" evidence="20">
    <location>
        <begin position="112"/>
        <end position="255"/>
    </location>
</feature>
<organism evidence="21 22">
    <name type="scientific">Penicillium hordei</name>
    <dbReference type="NCBI Taxonomy" id="40994"/>
    <lineage>
        <taxon>Eukaryota</taxon>
        <taxon>Fungi</taxon>
        <taxon>Dikarya</taxon>
        <taxon>Ascomycota</taxon>
        <taxon>Pezizomycotina</taxon>
        <taxon>Eurotiomycetes</taxon>
        <taxon>Eurotiomycetidae</taxon>
        <taxon>Eurotiales</taxon>
        <taxon>Aspergillaceae</taxon>
        <taxon>Penicillium</taxon>
    </lineage>
</organism>
<evidence type="ECO:0000313" key="22">
    <source>
        <dbReference type="Proteomes" id="UP001213799"/>
    </source>
</evidence>
<dbReference type="GO" id="GO:0005743">
    <property type="term" value="C:mitochondrial inner membrane"/>
    <property type="evidence" value="ECO:0007669"/>
    <property type="project" value="UniProtKB-SubCell"/>
</dbReference>
<dbReference type="Pfam" id="PF13409">
    <property type="entry name" value="GST_N_2"/>
    <property type="match status" value="1"/>
</dbReference>
<keyword evidence="13" id="KW-0496">Mitochondrion</keyword>
<evidence type="ECO:0000259" key="19">
    <source>
        <dbReference type="PROSITE" id="PS50404"/>
    </source>
</evidence>